<dbReference type="InterPro" id="IPR052173">
    <property type="entry name" value="Beta-lactam_resp_regulator"/>
</dbReference>
<dbReference type="EMBL" id="CP002691">
    <property type="protein sequence ID" value="AEE51253.1"/>
    <property type="molecule type" value="Genomic_DNA"/>
</dbReference>
<dbReference type="AlphaFoldDB" id="F4KVE0"/>
<dbReference type="RefSeq" id="WP_013765794.1">
    <property type="nucleotide sequence ID" value="NC_015510.1"/>
</dbReference>
<keyword evidence="1" id="KW-1133">Transmembrane helix</keyword>
<reference evidence="3 4" key="1">
    <citation type="journal article" date="2011" name="Stand. Genomic Sci.">
        <title>Complete genome sequence of Haliscomenobacter hydrossis type strain (O).</title>
        <authorList>
            <consortium name="US DOE Joint Genome Institute (JGI-PGF)"/>
            <person name="Daligault H."/>
            <person name="Lapidus A."/>
            <person name="Zeytun A."/>
            <person name="Nolan M."/>
            <person name="Lucas S."/>
            <person name="Del Rio T.G."/>
            <person name="Tice H."/>
            <person name="Cheng J.F."/>
            <person name="Tapia R."/>
            <person name="Han C."/>
            <person name="Goodwin L."/>
            <person name="Pitluck S."/>
            <person name="Liolios K."/>
            <person name="Pagani I."/>
            <person name="Ivanova N."/>
            <person name="Huntemann M."/>
            <person name="Mavromatis K."/>
            <person name="Mikhailova N."/>
            <person name="Pati A."/>
            <person name="Chen A."/>
            <person name="Palaniappan K."/>
            <person name="Land M."/>
            <person name="Hauser L."/>
            <person name="Brambilla E.M."/>
            <person name="Rohde M."/>
            <person name="Verbarg S."/>
            <person name="Goker M."/>
            <person name="Bristow J."/>
            <person name="Eisen J.A."/>
            <person name="Markowitz V."/>
            <person name="Hugenholtz P."/>
            <person name="Kyrpides N.C."/>
            <person name="Klenk H.P."/>
            <person name="Woyke T."/>
        </authorList>
    </citation>
    <scope>NUCLEOTIDE SEQUENCE [LARGE SCALE GENOMIC DNA]</scope>
    <source>
        <strain evidence="4">ATCC 27775 / DSM 1100 / LMG 10767 / O</strain>
    </source>
</reference>
<feature type="domain" description="Peptidase M56" evidence="2">
    <location>
        <begin position="19"/>
        <end position="275"/>
    </location>
</feature>
<dbReference type="STRING" id="760192.Halhy_3397"/>
<proteinExistence type="predicted"/>
<dbReference type="CDD" id="cd07341">
    <property type="entry name" value="M56_BlaR1_MecR1_like"/>
    <property type="match status" value="1"/>
</dbReference>
<dbReference type="OrthoDB" id="1522859at2"/>
<dbReference type="KEGG" id="hhy:Halhy_3397"/>
<keyword evidence="1" id="KW-0812">Transmembrane</keyword>
<protein>
    <submittedName>
        <fullName evidence="3">Peptidase M56 BlaR1</fullName>
    </submittedName>
</protein>
<dbReference type="PANTHER" id="PTHR34978">
    <property type="entry name" value="POSSIBLE SENSOR-TRANSDUCER PROTEIN BLAR"/>
    <property type="match status" value="1"/>
</dbReference>
<feature type="transmembrane region" description="Helical" evidence="1">
    <location>
        <begin position="38"/>
        <end position="55"/>
    </location>
</feature>
<feature type="transmembrane region" description="Helical" evidence="1">
    <location>
        <begin position="6"/>
        <end position="26"/>
    </location>
</feature>
<dbReference type="eggNOG" id="COG4219">
    <property type="taxonomic scope" value="Bacteria"/>
</dbReference>
<evidence type="ECO:0000313" key="3">
    <source>
        <dbReference type="EMBL" id="AEE51253.1"/>
    </source>
</evidence>
<evidence type="ECO:0000256" key="1">
    <source>
        <dbReference type="SAM" id="Phobius"/>
    </source>
</evidence>
<evidence type="ECO:0000313" key="4">
    <source>
        <dbReference type="Proteomes" id="UP000008461"/>
    </source>
</evidence>
<dbReference type="Proteomes" id="UP000008461">
    <property type="component" value="Chromosome"/>
</dbReference>
<name>F4KVE0_HALH1</name>
<dbReference type="Pfam" id="PF05569">
    <property type="entry name" value="Peptidase_M56"/>
    <property type="match status" value="1"/>
</dbReference>
<sequence>MPVQLSTYLLESALLLLCCVTGYWLLFRRSTFLHWNRMVLWCLLMGSVVLPLIHLPEDWTVWQKPQLTLKPTQMEPLLAVDARQPEAMHSTTPAHAEAVTMPVSTPIDYARVLFFVYLSGVIMMGLRLLVQVLSLLKLYRKARIEKRDGYRLAICQGGLSPFAFGSVIFIPESLYATPEFELVLTHELAHVRQRHTLDLLLAELTLIWQWFNPGAWLYRRLLEVNLEYLADRNVLQQHADKKRYQLSLLSWVNGEHVNTLSTSYSFSLIKQRILMMNQKPSPRTYALRYALIGILLPSLPMFNRPITPPESIVTNKDYSLNTIEATRFSQKQTLRVNKPQLDPTKAAQPPVPSPNKIRPAVLPTSSLSNVRLPFYILIGNNTTEKDLEKLKKVPILEGHRIEYEKENGVIHTIRIVTNTGSCGIQRAEWTGELPGMLEISGKGGCGAGPSVQDFNFLLSANWDSIRVYATGFKVTKRYISKIIPKAVALQENAIKNRLKALENMNWVDEREHGSTQIIKFDEPNKQYLRNQVQKCITENKQLVIRINDGEPQTNLPVLEELKLKQILIREKHQYSYEPGTLNLINVKWIGLKLDIYTE</sequence>
<dbReference type="HOGENOM" id="CLU_456177_0_0_10"/>
<keyword evidence="1" id="KW-0472">Membrane</keyword>
<organism evidence="3 4">
    <name type="scientific">Haliscomenobacter hydrossis (strain ATCC 27775 / DSM 1100 / LMG 10767 / O)</name>
    <dbReference type="NCBI Taxonomy" id="760192"/>
    <lineage>
        <taxon>Bacteria</taxon>
        <taxon>Pseudomonadati</taxon>
        <taxon>Bacteroidota</taxon>
        <taxon>Saprospiria</taxon>
        <taxon>Saprospirales</taxon>
        <taxon>Haliscomenobacteraceae</taxon>
        <taxon>Haliscomenobacter</taxon>
    </lineage>
</organism>
<feature type="transmembrane region" description="Helical" evidence="1">
    <location>
        <begin position="112"/>
        <end position="136"/>
    </location>
</feature>
<keyword evidence="4" id="KW-1185">Reference proteome</keyword>
<dbReference type="PANTHER" id="PTHR34978:SF3">
    <property type="entry name" value="SLR0241 PROTEIN"/>
    <property type="match status" value="1"/>
</dbReference>
<reference key="2">
    <citation type="submission" date="2011-04" db="EMBL/GenBank/DDBJ databases">
        <title>Complete sequence of chromosome of Haliscomenobacter hydrossis DSM 1100.</title>
        <authorList>
            <consortium name="US DOE Joint Genome Institute (JGI-PGF)"/>
            <person name="Lucas S."/>
            <person name="Han J."/>
            <person name="Lapidus A."/>
            <person name="Bruce D."/>
            <person name="Goodwin L."/>
            <person name="Pitluck S."/>
            <person name="Peters L."/>
            <person name="Kyrpides N."/>
            <person name="Mavromatis K."/>
            <person name="Ivanova N."/>
            <person name="Ovchinnikova G."/>
            <person name="Pagani I."/>
            <person name="Daligault H."/>
            <person name="Detter J.C."/>
            <person name="Han C."/>
            <person name="Land M."/>
            <person name="Hauser L."/>
            <person name="Markowitz V."/>
            <person name="Cheng J.-F."/>
            <person name="Hugenholtz P."/>
            <person name="Woyke T."/>
            <person name="Wu D."/>
            <person name="Verbarg S."/>
            <person name="Frueling A."/>
            <person name="Brambilla E."/>
            <person name="Klenk H.-P."/>
            <person name="Eisen J.A."/>
        </authorList>
    </citation>
    <scope>NUCLEOTIDE SEQUENCE</scope>
    <source>
        <strain>DSM 1100</strain>
    </source>
</reference>
<dbReference type="InterPro" id="IPR008756">
    <property type="entry name" value="Peptidase_M56"/>
</dbReference>
<evidence type="ECO:0000259" key="2">
    <source>
        <dbReference type="Pfam" id="PF05569"/>
    </source>
</evidence>
<accession>F4KVE0</accession>
<gene>
    <name evidence="3" type="ordered locus">Halhy_3397</name>
</gene>